<dbReference type="AlphaFoldDB" id="A0A8H4Q6H7"/>
<dbReference type="OrthoDB" id="4873597at2759"/>
<dbReference type="EMBL" id="JAACLJ010000004">
    <property type="protein sequence ID" value="KAF4587624.1"/>
    <property type="molecule type" value="Genomic_DNA"/>
</dbReference>
<organism evidence="1 2">
    <name type="scientific">Ophiocordyceps camponoti-floridani</name>
    <dbReference type="NCBI Taxonomy" id="2030778"/>
    <lineage>
        <taxon>Eukaryota</taxon>
        <taxon>Fungi</taxon>
        <taxon>Dikarya</taxon>
        <taxon>Ascomycota</taxon>
        <taxon>Pezizomycotina</taxon>
        <taxon>Sordariomycetes</taxon>
        <taxon>Hypocreomycetidae</taxon>
        <taxon>Hypocreales</taxon>
        <taxon>Ophiocordycipitaceae</taxon>
        <taxon>Ophiocordyceps</taxon>
    </lineage>
</organism>
<gene>
    <name evidence="1" type="ORF">GQ602_004317</name>
</gene>
<protein>
    <submittedName>
        <fullName evidence="1">Uncharacterized protein</fullName>
    </submittedName>
</protein>
<keyword evidence="2" id="KW-1185">Reference proteome</keyword>
<evidence type="ECO:0000313" key="2">
    <source>
        <dbReference type="Proteomes" id="UP000562929"/>
    </source>
</evidence>
<accession>A0A8H4Q6H7</accession>
<name>A0A8H4Q6H7_9HYPO</name>
<dbReference type="Proteomes" id="UP000562929">
    <property type="component" value="Unassembled WGS sequence"/>
</dbReference>
<sequence>MCLRTVVQYKCEHKVYRGTTECYARPCPGLQVEVIRNNGDCPQCDGQDRLRSVRWCPVGFAIKRKDIPNPLADAAFPYDRTIHDPRENG</sequence>
<comment type="caution">
    <text evidence="1">The sequence shown here is derived from an EMBL/GenBank/DDBJ whole genome shotgun (WGS) entry which is preliminary data.</text>
</comment>
<evidence type="ECO:0000313" key="1">
    <source>
        <dbReference type="EMBL" id="KAF4587624.1"/>
    </source>
</evidence>
<proteinExistence type="predicted"/>
<reference evidence="1 2" key="1">
    <citation type="journal article" date="2020" name="G3 (Bethesda)">
        <title>Genetic Underpinnings of Host Manipulation by Ophiocordyceps as Revealed by Comparative Transcriptomics.</title>
        <authorList>
            <person name="Will I."/>
            <person name="Das B."/>
            <person name="Trinh T."/>
            <person name="Brachmann A."/>
            <person name="Ohm R.A."/>
            <person name="de Bekker C."/>
        </authorList>
    </citation>
    <scope>NUCLEOTIDE SEQUENCE [LARGE SCALE GENOMIC DNA]</scope>
    <source>
        <strain evidence="1 2">EC05</strain>
    </source>
</reference>